<reference evidence="2 3" key="1">
    <citation type="submission" date="2018-06" db="EMBL/GenBank/DDBJ databases">
        <title>Complete Genome Sequence of the Microcystin-Degrading Bacterium Sphingosinicella microcystinivorans Strain B-9.</title>
        <authorList>
            <person name="Jin H."/>
            <person name="Nishizawa T."/>
            <person name="Guo Y."/>
            <person name="Nishizawa A."/>
            <person name="Park H."/>
            <person name="Kato H."/>
            <person name="Tsuji K."/>
            <person name="Harada K."/>
        </authorList>
    </citation>
    <scope>NUCLEOTIDE SEQUENCE [LARGE SCALE GENOMIC DNA]</scope>
    <source>
        <strain evidence="2 3">B9</strain>
    </source>
</reference>
<dbReference type="Pfam" id="PF00561">
    <property type="entry name" value="Abhydrolase_1"/>
    <property type="match status" value="1"/>
</dbReference>
<dbReference type="KEGG" id="smic:SmB9_00440"/>
<dbReference type="InterPro" id="IPR000073">
    <property type="entry name" value="AB_hydrolase_1"/>
</dbReference>
<protein>
    <recommendedName>
        <fullName evidence="1">AB hydrolase-1 domain-containing protein</fullName>
    </recommendedName>
</protein>
<feature type="domain" description="AB hydrolase-1" evidence="1">
    <location>
        <begin position="58"/>
        <end position="113"/>
    </location>
</feature>
<dbReference type="SUPFAM" id="SSF53474">
    <property type="entry name" value="alpha/beta-Hydrolases"/>
    <property type="match status" value="1"/>
</dbReference>
<dbReference type="RefSeq" id="WP_121050064.1">
    <property type="nucleotide sequence ID" value="NZ_AP018711.1"/>
</dbReference>
<dbReference type="Gene3D" id="3.40.50.1820">
    <property type="entry name" value="alpha/beta hydrolase"/>
    <property type="match status" value="1"/>
</dbReference>
<dbReference type="InterPro" id="IPR029058">
    <property type="entry name" value="AB_hydrolase_fold"/>
</dbReference>
<organism evidence="2 3">
    <name type="scientific">Sphingosinicella microcystinivorans</name>
    <dbReference type="NCBI Taxonomy" id="335406"/>
    <lineage>
        <taxon>Bacteria</taxon>
        <taxon>Pseudomonadati</taxon>
        <taxon>Pseudomonadota</taxon>
        <taxon>Alphaproteobacteria</taxon>
        <taxon>Sphingomonadales</taxon>
        <taxon>Sphingosinicellaceae</taxon>
        <taxon>Sphingosinicella</taxon>
    </lineage>
</organism>
<dbReference type="Proteomes" id="UP000275727">
    <property type="component" value="Chromosome"/>
</dbReference>
<sequence length="127" mass="13892">MDIGRIVAGSLMNREVNRSAAYRGYAAPLVGYESKAGAQRFPQMLPFLGGADGDPEGQEECFRLLPRLKKPTHFFWGDSDSIFPAEQGREWAATVPGSTFDLMPNAGHFIQEDAGRAIIERVAAYVG</sequence>
<evidence type="ECO:0000313" key="2">
    <source>
        <dbReference type="EMBL" id="BBE32386.1"/>
    </source>
</evidence>
<proteinExistence type="predicted"/>
<name>A0AAD1D3D9_SPHMI</name>
<dbReference type="AlphaFoldDB" id="A0AAD1D3D9"/>
<dbReference type="EMBL" id="AP018711">
    <property type="protein sequence ID" value="BBE32386.1"/>
    <property type="molecule type" value="Genomic_DNA"/>
</dbReference>
<evidence type="ECO:0000259" key="1">
    <source>
        <dbReference type="Pfam" id="PF00561"/>
    </source>
</evidence>
<evidence type="ECO:0000313" key="3">
    <source>
        <dbReference type="Proteomes" id="UP000275727"/>
    </source>
</evidence>
<gene>
    <name evidence="2" type="ORF">SmB9_00440</name>
</gene>
<accession>A0AAD1D3D9</accession>